<proteinExistence type="predicted"/>
<evidence type="ECO:0000313" key="1">
    <source>
        <dbReference type="EMBL" id="AZB24914.1"/>
    </source>
</evidence>
<evidence type="ECO:0000313" key="2">
    <source>
        <dbReference type="Proteomes" id="UP000271193"/>
    </source>
</evidence>
<sequence>MDNKDQEINKLLSKIENESLPKFKIVDFWDADTTAIGIQVGSNLIYVSTFNYDKTGKYNVIIEEYDTGKIIKGEKENSYTELIGIIQNT</sequence>
<dbReference type="AlphaFoldDB" id="A0A3G6TFA2"/>
<gene>
    <name evidence="1" type="ORF">EG339_10105</name>
</gene>
<organism evidence="1 2">
    <name type="scientific">Chryseobacterium bernardetii</name>
    <dbReference type="NCBI Taxonomy" id="1241978"/>
    <lineage>
        <taxon>Bacteria</taxon>
        <taxon>Pseudomonadati</taxon>
        <taxon>Bacteroidota</taxon>
        <taxon>Flavobacteriia</taxon>
        <taxon>Flavobacteriales</taxon>
        <taxon>Weeksellaceae</taxon>
        <taxon>Chryseobacterium group</taxon>
        <taxon>Chryseobacterium</taxon>
    </lineage>
</organism>
<name>A0A3G6TFA2_9FLAO</name>
<keyword evidence="2" id="KW-1185">Reference proteome</keyword>
<accession>A0A3G6TFA2</accession>
<dbReference type="RefSeq" id="WP_123870060.1">
    <property type="nucleotide sequence ID" value="NZ_CP033932.1"/>
</dbReference>
<reference evidence="2" key="1">
    <citation type="submission" date="2018-11" db="EMBL/GenBank/DDBJ databases">
        <title>Proposal to divide the Flavobacteriaceae and reorganize its genera based on Amino Acid Identity values calculated from whole genome sequences.</title>
        <authorList>
            <person name="Nicholson A.C."/>
            <person name="Gulvik C.A."/>
            <person name="Whitney A.M."/>
            <person name="Humrighouse B.W."/>
            <person name="Bell M."/>
            <person name="Holmes B."/>
            <person name="Steigerwalt A.G."/>
            <person name="Villarma A."/>
            <person name="Sheth M."/>
            <person name="Batra D."/>
            <person name="Pryor J."/>
            <person name="Bernardet J.-F."/>
            <person name="Hugo C."/>
            <person name="Kampfer P."/>
            <person name="Newman J."/>
            <person name="McQuiston J.R."/>
        </authorList>
    </citation>
    <scope>NUCLEOTIDE SEQUENCE [LARGE SCALE GENOMIC DNA]</scope>
    <source>
        <strain evidence="2">G0229</strain>
    </source>
</reference>
<dbReference type="KEGG" id="cben:EG339_10105"/>
<dbReference type="GeneID" id="99065163"/>
<dbReference type="EMBL" id="CP033932">
    <property type="protein sequence ID" value="AZB24914.1"/>
    <property type="molecule type" value="Genomic_DNA"/>
</dbReference>
<protein>
    <submittedName>
        <fullName evidence="1">Uncharacterized protein</fullName>
    </submittedName>
</protein>
<dbReference type="Proteomes" id="UP000271193">
    <property type="component" value="Chromosome"/>
</dbReference>